<dbReference type="Proteomes" id="UP000703269">
    <property type="component" value="Unassembled WGS sequence"/>
</dbReference>
<keyword evidence="3 8" id="KW-0547">Nucleotide-binding</keyword>
<reference evidence="10 11" key="1">
    <citation type="submission" date="2021-08" db="EMBL/GenBank/DDBJ databases">
        <title>Draft Genome Sequence of Phanerochaete sordida strain YK-624.</title>
        <authorList>
            <person name="Mori T."/>
            <person name="Dohra H."/>
            <person name="Suzuki T."/>
            <person name="Kawagishi H."/>
            <person name="Hirai H."/>
        </authorList>
    </citation>
    <scope>NUCLEOTIDE SEQUENCE [LARGE SCALE GENOMIC DNA]</scope>
    <source>
        <strain evidence="10 11">YK-624</strain>
    </source>
</reference>
<evidence type="ECO:0000256" key="5">
    <source>
        <dbReference type="ARBA" id="ARBA00023134"/>
    </source>
</evidence>
<dbReference type="GO" id="GO:0003924">
    <property type="term" value="F:GTPase activity"/>
    <property type="evidence" value="ECO:0007669"/>
    <property type="project" value="UniProtKB-UniRule"/>
</dbReference>
<dbReference type="GO" id="GO:0010507">
    <property type="term" value="P:negative regulation of autophagy"/>
    <property type="evidence" value="ECO:0007669"/>
    <property type="project" value="TreeGrafter"/>
</dbReference>
<evidence type="ECO:0000256" key="9">
    <source>
        <dbReference type="SAM" id="MobiDB-lite"/>
    </source>
</evidence>
<evidence type="ECO:0000256" key="7">
    <source>
        <dbReference type="ARBA" id="ARBA00049117"/>
    </source>
</evidence>
<keyword evidence="11" id="KW-1185">Reference proteome</keyword>
<accession>A0A9P3GHW6</accession>
<dbReference type="InterPro" id="IPR006762">
    <property type="entry name" value="Gtr1_RagA"/>
</dbReference>
<proteinExistence type="inferred from homology"/>
<dbReference type="GO" id="GO:1904263">
    <property type="term" value="P:positive regulation of TORC1 signaling"/>
    <property type="evidence" value="ECO:0007669"/>
    <property type="project" value="TreeGrafter"/>
</dbReference>
<gene>
    <name evidence="10" type="ORF">PsYK624_124520</name>
</gene>
<name>A0A9P3GHW6_9APHY</name>
<dbReference type="CDD" id="cd11385">
    <property type="entry name" value="RagC_like"/>
    <property type="match status" value="1"/>
</dbReference>
<sequence>MASSRSSSHVGLNSSFYGSTAFIPVNGSGALADPVLRTKILLMGMRRSGKTSIQEVLFHALPPKQTFYLEMTTRVSRHTYDTVIPLEIWDCPGTATLDTLEAPLSQFSTLVFVIDIQDFYQQPISKLADSVATAYQENPGMHLEVFVHKADALSDEYKIENFRLIQQRVTDELIDISPEYEQIPIEFHLTSIYDHSLHEAFSRVLHKLTPSLPYLEDLLNVFCANSQASKAFLFDTSSRLYVATDASPVDPPTHSLCSDYLQMLNSFGPLYRSTSASVPRHQQVASSTVTSPAPSEPTSPRPVAHAIPPSAGSTHSPLPPLPEDIPSLNSSQSPTVMSPSVSTVVSPKSGTPTPSTILRMKNLFYPSASASLSPNASGAGTTVTYHLVTPRLALLAVLPTAIFETRRGLVEYNVVFFREGVQEICEVEEEARKVG</sequence>
<feature type="compositionally biased region" description="Low complexity" evidence="9">
    <location>
        <begin position="330"/>
        <end position="352"/>
    </location>
</feature>
<feature type="region of interest" description="Disordered" evidence="9">
    <location>
        <begin position="278"/>
        <end position="352"/>
    </location>
</feature>
<dbReference type="GO" id="GO:0005634">
    <property type="term" value="C:nucleus"/>
    <property type="evidence" value="ECO:0007669"/>
    <property type="project" value="TreeGrafter"/>
</dbReference>
<evidence type="ECO:0000256" key="2">
    <source>
        <dbReference type="ARBA" id="ARBA00007756"/>
    </source>
</evidence>
<dbReference type="Gene3D" id="3.40.50.300">
    <property type="entry name" value="P-loop containing nucleotide triphosphate hydrolases"/>
    <property type="match status" value="1"/>
</dbReference>
<dbReference type="GO" id="GO:0012505">
    <property type="term" value="C:endomembrane system"/>
    <property type="evidence" value="ECO:0007669"/>
    <property type="project" value="UniProtKB-SubCell"/>
</dbReference>
<protein>
    <recommendedName>
        <fullName evidence="8">GTP-binding protein</fullName>
    </recommendedName>
</protein>
<keyword evidence="6" id="KW-0472">Membrane</keyword>
<dbReference type="PANTHER" id="PTHR11259">
    <property type="entry name" value="RAS-RELATED GTP BINDING RAG/GTR YEAST"/>
    <property type="match status" value="1"/>
</dbReference>
<dbReference type="EMBL" id="BPQB01000057">
    <property type="protein sequence ID" value="GJE96258.1"/>
    <property type="molecule type" value="Genomic_DNA"/>
</dbReference>
<comment type="caution">
    <text evidence="10">The sequence shown here is derived from an EMBL/GenBank/DDBJ whole genome shotgun (WGS) entry which is preliminary data.</text>
</comment>
<keyword evidence="5 8" id="KW-0342">GTP-binding</keyword>
<dbReference type="GO" id="GO:0005525">
    <property type="term" value="F:GTP binding"/>
    <property type="evidence" value="ECO:0007669"/>
    <property type="project" value="UniProtKB-UniRule"/>
</dbReference>
<comment type="subunit">
    <text evidence="8">Component of the GSE complex.</text>
</comment>
<dbReference type="SUPFAM" id="SSF52540">
    <property type="entry name" value="P-loop containing nucleoside triphosphate hydrolases"/>
    <property type="match status" value="1"/>
</dbReference>
<dbReference type="GO" id="GO:0009267">
    <property type="term" value="P:cellular response to starvation"/>
    <property type="evidence" value="ECO:0007669"/>
    <property type="project" value="TreeGrafter"/>
</dbReference>
<comment type="subcellular location">
    <subcellularLocation>
        <location evidence="1">Endomembrane system</location>
    </subcellularLocation>
</comment>
<evidence type="ECO:0000256" key="3">
    <source>
        <dbReference type="ARBA" id="ARBA00022741"/>
    </source>
</evidence>
<dbReference type="PANTHER" id="PTHR11259:SF2">
    <property type="entry name" value="GH16429P"/>
    <property type="match status" value="1"/>
</dbReference>
<dbReference type="InterPro" id="IPR027417">
    <property type="entry name" value="P-loop_NTPase"/>
</dbReference>
<evidence type="ECO:0000313" key="11">
    <source>
        <dbReference type="Proteomes" id="UP000703269"/>
    </source>
</evidence>
<dbReference type="AlphaFoldDB" id="A0A9P3GHW6"/>
<comment type="catalytic activity">
    <reaction evidence="7">
        <text>GTP + H2O = GDP + phosphate + H(+)</text>
        <dbReference type="Rhea" id="RHEA:19669"/>
        <dbReference type="ChEBI" id="CHEBI:15377"/>
        <dbReference type="ChEBI" id="CHEBI:15378"/>
        <dbReference type="ChEBI" id="CHEBI:37565"/>
        <dbReference type="ChEBI" id="CHEBI:43474"/>
        <dbReference type="ChEBI" id="CHEBI:58189"/>
    </reaction>
    <physiologicalReaction direction="left-to-right" evidence="7">
        <dbReference type="Rhea" id="RHEA:19670"/>
    </physiologicalReaction>
</comment>
<keyword evidence="4" id="KW-0378">Hydrolase</keyword>
<evidence type="ECO:0000256" key="1">
    <source>
        <dbReference type="ARBA" id="ARBA00004308"/>
    </source>
</evidence>
<feature type="compositionally biased region" description="Polar residues" evidence="9">
    <location>
        <begin position="283"/>
        <end position="293"/>
    </location>
</feature>
<dbReference type="GO" id="GO:1990131">
    <property type="term" value="C:Gtr1-Gtr2 GTPase complex"/>
    <property type="evidence" value="ECO:0007669"/>
    <property type="project" value="UniProtKB-UniRule"/>
</dbReference>
<comment type="function">
    <text evidence="8">GTPase involved in activation of the TORC1 signaling pathway, which promotes growth and represses autophagy in nutrient-rich conditions.</text>
</comment>
<organism evidence="10 11">
    <name type="scientific">Phanerochaete sordida</name>
    <dbReference type="NCBI Taxonomy" id="48140"/>
    <lineage>
        <taxon>Eukaryota</taxon>
        <taxon>Fungi</taxon>
        <taxon>Dikarya</taxon>
        <taxon>Basidiomycota</taxon>
        <taxon>Agaricomycotina</taxon>
        <taxon>Agaricomycetes</taxon>
        <taxon>Polyporales</taxon>
        <taxon>Phanerochaetaceae</taxon>
        <taxon>Phanerochaete</taxon>
    </lineage>
</organism>
<dbReference type="GO" id="GO:0000329">
    <property type="term" value="C:fungal-type vacuole membrane"/>
    <property type="evidence" value="ECO:0007669"/>
    <property type="project" value="TreeGrafter"/>
</dbReference>
<dbReference type="Gene3D" id="3.30.450.190">
    <property type="match status" value="1"/>
</dbReference>
<dbReference type="Pfam" id="PF04670">
    <property type="entry name" value="Gtr1_RagA"/>
    <property type="match status" value="1"/>
</dbReference>
<dbReference type="InterPro" id="IPR039400">
    <property type="entry name" value="RagC/D"/>
</dbReference>
<evidence type="ECO:0000256" key="4">
    <source>
        <dbReference type="ARBA" id="ARBA00022801"/>
    </source>
</evidence>
<evidence type="ECO:0000313" key="10">
    <source>
        <dbReference type="EMBL" id="GJE96258.1"/>
    </source>
</evidence>
<evidence type="ECO:0000256" key="6">
    <source>
        <dbReference type="ARBA" id="ARBA00023136"/>
    </source>
</evidence>
<dbReference type="OrthoDB" id="26136at2759"/>
<evidence type="ECO:0000256" key="8">
    <source>
        <dbReference type="RuleBase" id="RU367014"/>
    </source>
</evidence>
<comment type="similarity">
    <text evidence="2 8">Belongs to the GTR/RAG GTP-binding protein family.</text>
</comment>